<dbReference type="InterPro" id="IPR001932">
    <property type="entry name" value="PPM-type_phosphatase-like_dom"/>
</dbReference>
<feature type="region of interest" description="Disordered" evidence="5">
    <location>
        <begin position="556"/>
        <end position="597"/>
    </location>
</feature>
<dbReference type="InterPro" id="IPR015655">
    <property type="entry name" value="PP2C"/>
</dbReference>
<dbReference type="PANTHER" id="PTHR13832">
    <property type="entry name" value="PROTEIN PHOSPHATASE 2C"/>
    <property type="match status" value="1"/>
</dbReference>
<evidence type="ECO:0000313" key="7">
    <source>
        <dbReference type="Proteomes" id="UP001652622"/>
    </source>
</evidence>
<accession>A0ABM3ZLH8</accession>
<gene>
    <name evidence="8" type="primary">PPM1E</name>
</gene>
<dbReference type="SMART" id="SM00332">
    <property type="entry name" value="PP2Cc"/>
    <property type="match status" value="1"/>
</dbReference>
<feature type="compositionally biased region" description="Low complexity" evidence="5">
    <location>
        <begin position="32"/>
        <end position="54"/>
    </location>
</feature>
<dbReference type="CDD" id="cd00143">
    <property type="entry name" value="PP2Cc"/>
    <property type="match status" value="1"/>
</dbReference>
<keyword evidence="3 4" id="KW-0904">Protein phosphatase</keyword>
<organism evidence="7 8">
    <name type="scientific">Pantherophis guttatus</name>
    <name type="common">Corn snake</name>
    <name type="synonym">Elaphe guttata</name>
    <dbReference type="NCBI Taxonomy" id="94885"/>
    <lineage>
        <taxon>Eukaryota</taxon>
        <taxon>Metazoa</taxon>
        <taxon>Chordata</taxon>
        <taxon>Craniata</taxon>
        <taxon>Vertebrata</taxon>
        <taxon>Euteleostomi</taxon>
        <taxon>Lepidosauria</taxon>
        <taxon>Squamata</taxon>
        <taxon>Bifurcata</taxon>
        <taxon>Unidentata</taxon>
        <taxon>Episquamata</taxon>
        <taxon>Toxicofera</taxon>
        <taxon>Serpentes</taxon>
        <taxon>Colubroidea</taxon>
        <taxon>Colubridae</taxon>
        <taxon>Colubrinae</taxon>
        <taxon>Pantherophis</taxon>
    </lineage>
</organism>
<dbReference type="GeneID" id="117656197"/>
<comment type="similarity">
    <text evidence="4">Belongs to the PP2C family.</text>
</comment>
<dbReference type="RefSeq" id="XP_060549222.1">
    <property type="nucleotide sequence ID" value="XM_060693239.1"/>
</dbReference>
<dbReference type="PANTHER" id="PTHR13832:SF535">
    <property type="entry name" value="PROTEIN PHOSPHATASE 1E"/>
    <property type="match status" value="1"/>
</dbReference>
<evidence type="ECO:0000256" key="2">
    <source>
        <dbReference type="ARBA" id="ARBA00022801"/>
    </source>
</evidence>
<feature type="region of interest" description="Disordered" evidence="5">
    <location>
        <begin position="663"/>
        <end position="684"/>
    </location>
</feature>
<evidence type="ECO:0000256" key="1">
    <source>
        <dbReference type="ARBA" id="ARBA00022723"/>
    </source>
</evidence>
<evidence type="ECO:0000256" key="3">
    <source>
        <dbReference type="ARBA" id="ARBA00022912"/>
    </source>
</evidence>
<feature type="region of interest" description="Disordered" evidence="5">
    <location>
        <begin position="32"/>
        <end position="184"/>
    </location>
</feature>
<keyword evidence="7" id="KW-1185">Reference proteome</keyword>
<evidence type="ECO:0000256" key="4">
    <source>
        <dbReference type="RuleBase" id="RU003465"/>
    </source>
</evidence>
<evidence type="ECO:0000256" key="5">
    <source>
        <dbReference type="SAM" id="MobiDB-lite"/>
    </source>
</evidence>
<dbReference type="PROSITE" id="PS51746">
    <property type="entry name" value="PPM_2"/>
    <property type="match status" value="1"/>
</dbReference>
<dbReference type="InterPro" id="IPR000222">
    <property type="entry name" value="PP2C_BS"/>
</dbReference>
<evidence type="ECO:0000259" key="6">
    <source>
        <dbReference type="PROSITE" id="PS51746"/>
    </source>
</evidence>
<dbReference type="Proteomes" id="UP001652622">
    <property type="component" value="Unplaced"/>
</dbReference>
<dbReference type="Pfam" id="PF00481">
    <property type="entry name" value="PP2C"/>
    <property type="match status" value="1"/>
</dbReference>
<evidence type="ECO:0000313" key="8">
    <source>
        <dbReference type="RefSeq" id="XP_060549222.1"/>
    </source>
</evidence>
<feature type="compositionally biased region" description="Gly residues" evidence="5">
    <location>
        <begin position="55"/>
        <end position="64"/>
    </location>
</feature>
<name>A0ABM3ZLH8_PANGU</name>
<sequence>MAAGGPCSIAEERTYRRFLEAFLGEFRGPFEAAAESPAPASPSSASSSAASSSSAGGGGEGAAAGAGEEDPPPGGDGEATAGGEEAEAEAEEEEEEEKEEENEDGGDEEEEEEDAATAGPEEDGDEEEEEGEEGSGPDGASPPGDAEPDEAPPGEPAPPPPPPPRPASPCPPVPLPPLPSLPRPLSEHITEEEVEGECLDLCLQQLYKYNCPSLLAAALARATADEVLQSDLSNIYLPKHEDSPDGIIQVETEKLARTVFTKLHNICSTWVKDFPLHLKPCRYYETSIHAIKNMRRKMEDKHVCIPDFNTLFNLEDQGEQAYFAVFDGHGGVDAAIYASIHLHVNLVHQEAFQHDPAEALCKAFQVTDERFVQKAARESLRCGTTGVVTFIRRNMLYVAWLGDSQVMLVKRGQAVELMKPHKPDREDEKKRIEALGGCVVWFGAWRVNGSLSVSRAIGDAEHKPYICGDADSGSTVLDGSEDYLILACDGFYDTVNPDEAVKVVADHLKENNGDSSMVAHKLVASARDAGSSDNITVIVVFLRDMNAIISVGEESEWTENSFQGGQEDSGDDKENQGDCKRQWPQHQVSAPADLGYDGRVDSFTDRTTLSASSPINIFEDPGCLDLRKTEAGKIHSAKRLSPDQVFSAGVPKRAILSQGVLEDGKRRDDVPPQGQKALRGSVNLGSSSPGECSVVLVEAPIPAGPEGLWFKSWGRKASIFSHFHFCDAKRWQRLARLKPKLNGFLFEQRSLFCPEGLTLCSPNHLNGRRNKFLRSHLGQVSLGCHQGHGESIFLMLRPSPCIPPDPWLLWSCKK</sequence>
<reference evidence="8" key="1">
    <citation type="submission" date="2025-08" db="UniProtKB">
        <authorList>
            <consortium name="RefSeq"/>
        </authorList>
    </citation>
    <scope>IDENTIFICATION</scope>
    <source>
        <tissue evidence="8">Blood</tissue>
    </source>
</reference>
<dbReference type="PROSITE" id="PS01032">
    <property type="entry name" value="PPM_1"/>
    <property type="match status" value="1"/>
</dbReference>
<dbReference type="InterPro" id="IPR036457">
    <property type="entry name" value="PPM-type-like_dom_sf"/>
</dbReference>
<dbReference type="SUPFAM" id="SSF81606">
    <property type="entry name" value="PP2C-like"/>
    <property type="match status" value="1"/>
</dbReference>
<feature type="domain" description="PPM-type phosphatase" evidence="6">
    <location>
        <begin position="282"/>
        <end position="542"/>
    </location>
</feature>
<proteinExistence type="inferred from homology"/>
<keyword evidence="2 4" id="KW-0378">Hydrolase</keyword>
<feature type="compositionally biased region" description="Pro residues" evidence="5">
    <location>
        <begin position="153"/>
        <end position="182"/>
    </location>
</feature>
<feature type="compositionally biased region" description="Basic and acidic residues" evidence="5">
    <location>
        <begin position="572"/>
        <end position="581"/>
    </location>
</feature>
<dbReference type="Gene3D" id="3.60.40.10">
    <property type="entry name" value="PPM-type phosphatase domain"/>
    <property type="match status" value="1"/>
</dbReference>
<protein>
    <submittedName>
        <fullName evidence="8">Protein phosphatase 1E</fullName>
    </submittedName>
</protein>
<feature type="compositionally biased region" description="Acidic residues" evidence="5">
    <location>
        <begin position="84"/>
        <end position="135"/>
    </location>
</feature>
<keyword evidence="1" id="KW-0479">Metal-binding</keyword>